<dbReference type="AlphaFoldDB" id="A0A835VL59"/>
<evidence type="ECO:0000313" key="2">
    <source>
        <dbReference type="Proteomes" id="UP000639772"/>
    </source>
</evidence>
<sequence length="94" mass="10705">MTARRWRKRVKWLVRLKGPVSHRPEGTTSMLPPEEASRLRWEIASRNALVFEVTPSPTALNSVSSTTWTRRCPTADRLAVTTNKVIATVHKPTR</sequence>
<gene>
    <name evidence="1" type="ORF">HPP92_003089</name>
</gene>
<proteinExistence type="predicted"/>
<organism evidence="1 2">
    <name type="scientific">Vanilla planifolia</name>
    <name type="common">Vanilla</name>
    <dbReference type="NCBI Taxonomy" id="51239"/>
    <lineage>
        <taxon>Eukaryota</taxon>
        <taxon>Viridiplantae</taxon>
        <taxon>Streptophyta</taxon>
        <taxon>Embryophyta</taxon>
        <taxon>Tracheophyta</taxon>
        <taxon>Spermatophyta</taxon>
        <taxon>Magnoliopsida</taxon>
        <taxon>Liliopsida</taxon>
        <taxon>Asparagales</taxon>
        <taxon>Orchidaceae</taxon>
        <taxon>Vanilloideae</taxon>
        <taxon>Vanilleae</taxon>
        <taxon>Vanilla</taxon>
    </lineage>
</organism>
<dbReference type="EMBL" id="JADCNM010000001">
    <property type="protein sequence ID" value="KAG0503017.1"/>
    <property type="molecule type" value="Genomic_DNA"/>
</dbReference>
<accession>A0A835VL59</accession>
<evidence type="ECO:0000313" key="1">
    <source>
        <dbReference type="EMBL" id="KAG0503017.1"/>
    </source>
</evidence>
<reference evidence="1 2" key="1">
    <citation type="journal article" date="2020" name="Nat. Food">
        <title>A phased Vanilla planifolia genome enables genetic improvement of flavour and production.</title>
        <authorList>
            <person name="Hasing T."/>
            <person name="Tang H."/>
            <person name="Brym M."/>
            <person name="Khazi F."/>
            <person name="Huang T."/>
            <person name="Chambers A.H."/>
        </authorList>
    </citation>
    <scope>NUCLEOTIDE SEQUENCE [LARGE SCALE GENOMIC DNA]</scope>
    <source>
        <tissue evidence="1">Leaf</tissue>
    </source>
</reference>
<dbReference type="Proteomes" id="UP000639772">
    <property type="component" value="Chromosome 1"/>
</dbReference>
<comment type="caution">
    <text evidence="1">The sequence shown here is derived from an EMBL/GenBank/DDBJ whole genome shotgun (WGS) entry which is preliminary data.</text>
</comment>
<protein>
    <submittedName>
        <fullName evidence="1">Uncharacterized protein</fullName>
    </submittedName>
</protein>
<name>A0A835VL59_VANPL</name>